<dbReference type="CDD" id="cd06257">
    <property type="entry name" value="DnaJ"/>
    <property type="match status" value="1"/>
</dbReference>
<comment type="caution">
    <text evidence="2">The sequence shown here is derived from an EMBL/GenBank/DDBJ whole genome shotgun (WGS) entry which is preliminary data.</text>
</comment>
<dbReference type="Gene3D" id="1.10.287.110">
    <property type="entry name" value="DnaJ domain"/>
    <property type="match status" value="1"/>
</dbReference>
<dbReference type="PROSITE" id="PS50076">
    <property type="entry name" value="DNAJ_2"/>
    <property type="match status" value="1"/>
</dbReference>
<organism evidence="2 3">
    <name type="scientific">Bdellovibrio bacteriovorus</name>
    <dbReference type="NCBI Taxonomy" id="959"/>
    <lineage>
        <taxon>Bacteria</taxon>
        <taxon>Pseudomonadati</taxon>
        <taxon>Bdellovibrionota</taxon>
        <taxon>Bdellovibrionia</taxon>
        <taxon>Bdellovibrionales</taxon>
        <taxon>Pseudobdellovibrionaceae</taxon>
        <taxon>Bdellovibrio</taxon>
    </lineage>
</organism>
<dbReference type="Proteomes" id="UP000075320">
    <property type="component" value="Unassembled WGS sequence"/>
</dbReference>
<reference evidence="2 3" key="1">
    <citation type="submission" date="2016-03" db="EMBL/GenBank/DDBJ databases">
        <authorList>
            <person name="Ploux O."/>
        </authorList>
    </citation>
    <scope>NUCLEOTIDE SEQUENCE [LARGE SCALE GENOMIC DNA]</scope>
    <source>
        <strain evidence="2 3">R0</strain>
    </source>
</reference>
<protein>
    <recommendedName>
        <fullName evidence="1">J domain-containing protein</fullName>
    </recommendedName>
</protein>
<proteinExistence type="predicted"/>
<keyword evidence="3" id="KW-1185">Reference proteome</keyword>
<accession>A0A150WHA7</accession>
<dbReference type="RefSeq" id="WP_061836442.1">
    <property type="nucleotide sequence ID" value="NZ_LUKE01000005.1"/>
</dbReference>
<dbReference type="EMBL" id="LUKE01000005">
    <property type="protein sequence ID" value="KYG62481.1"/>
    <property type="molecule type" value="Genomic_DNA"/>
</dbReference>
<name>A0A150WHA7_BDEBC</name>
<dbReference type="SUPFAM" id="SSF46565">
    <property type="entry name" value="Chaperone J-domain"/>
    <property type="match status" value="1"/>
</dbReference>
<evidence type="ECO:0000259" key="1">
    <source>
        <dbReference type="PROSITE" id="PS50076"/>
    </source>
</evidence>
<dbReference type="OrthoDB" id="9779889at2"/>
<dbReference type="InterPro" id="IPR036869">
    <property type="entry name" value="J_dom_sf"/>
</dbReference>
<gene>
    <name evidence="2" type="ORF">AZI86_16750</name>
</gene>
<sequence length="137" mass="15757">MSFQTSFKQILREKMGQQEAAPAQNPSTYIDTDPSHLAFLMSQIGKFEFETRRGHYPRPAIRPQRPRPAHAFSESQKQSFEFLKSYIHDLSEGFTGAELKTAFRKAAIRLHPDHGGSTQTFMDLKTHYQILTEIVSR</sequence>
<dbReference type="InterPro" id="IPR001623">
    <property type="entry name" value="DnaJ_domain"/>
</dbReference>
<dbReference type="AlphaFoldDB" id="A0A150WHA7"/>
<feature type="domain" description="J" evidence="1">
    <location>
        <begin position="78"/>
        <end position="137"/>
    </location>
</feature>
<evidence type="ECO:0000313" key="3">
    <source>
        <dbReference type="Proteomes" id="UP000075320"/>
    </source>
</evidence>
<evidence type="ECO:0000313" key="2">
    <source>
        <dbReference type="EMBL" id="KYG62481.1"/>
    </source>
</evidence>